<protein>
    <recommendedName>
        <fullName evidence="3">DUF4194 domain-containing protein</fullName>
    </recommendedName>
</protein>
<dbReference type="Proteomes" id="UP000320839">
    <property type="component" value="Chromosome"/>
</dbReference>
<dbReference type="AlphaFoldDB" id="A0A518FW85"/>
<evidence type="ECO:0000313" key="1">
    <source>
        <dbReference type="EMBL" id="QDV20618.1"/>
    </source>
</evidence>
<organism evidence="1 2">
    <name type="scientific">Gimesia panareensis</name>
    <dbReference type="NCBI Taxonomy" id="2527978"/>
    <lineage>
        <taxon>Bacteria</taxon>
        <taxon>Pseudomonadati</taxon>
        <taxon>Planctomycetota</taxon>
        <taxon>Planctomycetia</taxon>
        <taxon>Planctomycetales</taxon>
        <taxon>Planctomycetaceae</taxon>
        <taxon>Gimesia</taxon>
    </lineage>
</organism>
<accession>A0A518FW85</accession>
<gene>
    <name evidence="1" type="ORF">Pan153_52940</name>
</gene>
<dbReference type="OrthoDB" id="5295172at2"/>
<sequence length="214" mass="24985">MSETDELEITQSTNVFEFPKREPWSSAAIKLLKGIVYHDDKGNTWNEILANVSPLTDLFGRLGIVLIINEEDGMAWLHQPEDDELPSDYETIPKLFHKNTLGFEGTLLCVVLRDELRRSEEEDLLNDRCVVKQSELFTTWQMFFPENSDEVRLNDALSTHLIRLEKMKFVRRFEKNPPSWEIRRILKARLPLEALKTIRNELEAEMAKRRRGGA</sequence>
<evidence type="ECO:0000313" key="2">
    <source>
        <dbReference type="Proteomes" id="UP000320839"/>
    </source>
</evidence>
<evidence type="ECO:0008006" key="3">
    <source>
        <dbReference type="Google" id="ProtNLM"/>
    </source>
</evidence>
<reference evidence="1 2" key="1">
    <citation type="submission" date="2019-02" db="EMBL/GenBank/DDBJ databases">
        <title>Deep-cultivation of Planctomycetes and their phenomic and genomic characterization uncovers novel biology.</title>
        <authorList>
            <person name="Wiegand S."/>
            <person name="Jogler M."/>
            <person name="Boedeker C."/>
            <person name="Pinto D."/>
            <person name="Vollmers J."/>
            <person name="Rivas-Marin E."/>
            <person name="Kohn T."/>
            <person name="Peeters S.H."/>
            <person name="Heuer A."/>
            <person name="Rast P."/>
            <person name="Oberbeckmann S."/>
            <person name="Bunk B."/>
            <person name="Jeske O."/>
            <person name="Meyerdierks A."/>
            <person name="Storesund J.E."/>
            <person name="Kallscheuer N."/>
            <person name="Luecker S."/>
            <person name="Lage O.M."/>
            <person name="Pohl T."/>
            <person name="Merkel B.J."/>
            <person name="Hornburger P."/>
            <person name="Mueller R.-W."/>
            <person name="Bruemmer F."/>
            <person name="Labrenz M."/>
            <person name="Spormann A.M."/>
            <person name="Op den Camp H."/>
            <person name="Overmann J."/>
            <person name="Amann R."/>
            <person name="Jetten M.S.M."/>
            <person name="Mascher T."/>
            <person name="Medema M.H."/>
            <person name="Devos D.P."/>
            <person name="Kaster A.-K."/>
            <person name="Ovreas L."/>
            <person name="Rohde M."/>
            <person name="Galperin M.Y."/>
            <person name="Jogler C."/>
        </authorList>
    </citation>
    <scope>NUCLEOTIDE SEQUENCE [LARGE SCALE GENOMIC DNA]</scope>
    <source>
        <strain evidence="1 2">Pan153</strain>
    </source>
</reference>
<name>A0A518FW85_9PLAN</name>
<dbReference type="EMBL" id="CP036317">
    <property type="protein sequence ID" value="QDV20618.1"/>
    <property type="molecule type" value="Genomic_DNA"/>
</dbReference>
<proteinExistence type="predicted"/>
<dbReference type="RefSeq" id="WP_145458912.1">
    <property type="nucleotide sequence ID" value="NZ_CP036317.1"/>
</dbReference>
<dbReference type="InterPro" id="IPR025449">
    <property type="entry name" value="JetB"/>
</dbReference>
<dbReference type="Pfam" id="PF13835">
    <property type="entry name" value="DUF4194"/>
    <property type="match status" value="1"/>
</dbReference>